<evidence type="ECO:0000259" key="3">
    <source>
        <dbReference type="Pfam" id="PF25917"/>
    </source>
</evidence>
<evidence type="ECO:0000313" key="4">
    <source>
        <dbReference type="EMBL" id="MFK4752390.1"/>
    </source>
</evidence>
<evidence type="ECO:0000256" key="2">
    <source>
        <dbReference type="SAM" id="Phobius"/>
    </source>
</evidence>
<comment type="similarity">
    <text evidence="1">Belongs to the membrane fusion protein (MFP) (TC 8.A.1) family.</text>
</comment>
<dbReference type="EMBL" id="JBBKTX010000008">
    <property type="protein sequence ID" value="MFK4752390.1"/>
    <property type="molecule type" value="Genomic_DNA"/>
</dbReference>
<comment type="caution">
    <text evidence="4">The sequence shown here is derived from an EMBL/GenBank/DDBJ whole genome shotgun (WGS) entry which is preliminary data.</text>
</comment>
<evidence type="ECO:0000313" key="5">
    <source>
        <dbReference type="Proteomes" id="UP001620597"/>
    </source>
</evidence>
<dbReference type="Gene3D" id="1.10.287.470">
    <property type="entry name" value="Helix hairpin bin"/>
    <property type="match status" value="1"/>
</dbReference>
<keyword evidence="5" id="KW-1185">Reference proteome</keyword>
<keyword evidence="2" id="KW-1133">Transmembrane helix</keyword>
<feature type="transmembrane region" description="Helical" evidence="2">
    <location>
        <begin position="15"/>
        <end position="36"/>
    </location>
</feature>
<name>A0ABW8NHG6_9GAMM</name>
<keyword evidence="2" id="KW-0472">Membrane</keyword>
<keyword evidence="2" id="KW-0812">Transmembrane</keyword>
<dbReference type="Proteomes" id="UP001620597">
    <property type="component" value="Unassembled WGS sequence"/>
</dbReference>
<dbReference type="Gene3D" id="2.40.50.100">
    <property type="match status" value="1"/>
</dbReference>
<gene>
    <name evidence="4" type="ORF">WG929_08205</name>
</gene>
<sequence>MSGRSEGGVWPQRPIGGLMASLLLIAGLVLLLYAGLGRQRVAEPSVSTSSPAPTPAALPFRGAGELVAREEVTLVSRSSLRVTSVLADVGDQVVRGQVLLALDAAELEANLAAARAGWDNAREAEVVARLALQRATVLHQQTRLDSERAEQLSRLSPGALAVSELDARQTAARTAALDARAGQSQWRAAEAALTQAEANWQAASARLEEATVRAPFDGVVTTRACSVGDVIAPGQPGLTLVAMDSLRVQARFDESLLSLIRPGDTARVWLKSQPLTPIVAQVVRLNRAVDNDTREFSVDLQLVSLPPNWALGERAMVEMQPVLAGSPEGCSGPSCAGMPTLAAEVAP</sequence>
<dbReference type="Gene3D" id="2.40.30.170">
    <property type="match status" value="1"/>
</dbReference>
<protein>
    <submittedName>
        <fullName evidence="4">HlyD family efflux transporter periplasmic adaptor subunit</fullName>
    </submittedName>
</protein>
<dbReference type="Pfam" id="PF25917">
    <property type="entry name" value="BSH_RND"/>
    <property type="match status" value="1"/>
</dbReference>
<organism evidence="4 5">
    <name type="scientific">Oceanobacter antarcticus</name>
    <dbReference type="NCBI Taxonomy" id="3133425"/>
    <lineage>
        <taxon>Bacteria</taxon>
        <taxon>Pseudomonadati</taxon>
        <taxon>Pseudomonadota</taxon>
        <taxon>Gammaproteobacteria</taxon>
        <taxon>Oceanospirillales</taxon>
        <taxon>Oceanospirillaceae</taxon>
        <taxon>Oceanobacter</taxon>
    </lineage>
</organism>
<evidence type="ECO:0000256" key="1">
    <source>
        <dbReference type="ARBA" id="ARBA00009477"/>
    </source>
</evidence>
<dbReference type="RefSeq" id="WP_416205671.1">
    <property type="nucleotide sequence ID" value="NZ_JBBKTX010000008.1"/>
</dbReference>
<dbReference type="PANTHER" id="PTHR30469">
    <property type="entry name" value="MULTIDRUG RESISTANCE PROTEIN MDTA"/>
    <property type="match status" value="1"/>
</dbReference>
<reference evidence="4 5" key="1">
    <citation type="submission" date="2024-03" db="EMBL/GenBank/DDBJ databases">
        <title>High-quality draft genome sequence of Oceanobacter sp. wDCs-4.</title>
        <authorList>
            <person name="Dong C."/>
        </authorList>
    </citation>
    <scope>NUCLEOTIDE SEQUENCE [LARGE SCALE GENOMIC DNA]</scope>
    <source>
        <strain evidence="5">wDCs-4</strain>
    </source>
</reference>
<feature type="domain" description="Multidrug resistance protein MdtA-like barrel-sandwich hybrid" evidence="3">
    <location>
        <begin position="72"/>
        <end position="239"/>
    </location>
</feature>
<dbReference type="InterPro" id="IPR058625">
    <property type="entry name" value="MdtA-like_BSH"/>
</dbReference>
<dbReference type="SUPFAM" id="SSF111369">
    <property type="entry name" value="HlyD-like secretion proteins"/>
    <property type="match status" value="1"/>
</dbReference>
<dbReference type="PANTHER" id="PTHR30469:SF15">
    <property type="entry name" value="HLYD FAMILY OF SECRETION PROTEINS"/>
    <property type="match status" value="1"/>
</dbReference>
<accession>A0ABW8NHG6</accession>
<proteinExistence type="inferred from homology"/>